<dbReference type="KEGG" id="psti:SOO65_13615"/>
<proteinExistence type="predicted"/>
<protein>
    <submittedName>
        <fullName evidence="1">Uncharacterized protein</fullName>
    </submittedName>
</protein>
<gene>
    <name evidence="1" type="ORF">SOO65_13615</name>
</gene>
<accession>A0AAX4HKF0</accession>
<keyword evidence="2" id="KW-1185">Reference proteome</keyword>
<reference evidence="1 2" key="1">
    <citation type="submission" date="2023-11" db="EMBL/GenBank/DDBJ databases">
        <title>Peredibacter starrii A3.12.</title>
        <authorList>
            <person name="Mitchell R.J."/>
        </authorList>
    </citation>
    <scope>NUCLEOTIDE SEQUENCE [LARGE SCALE GENOMIC DNA]</scope>
    <source>
        <strain evidence="1 2">A3.12</strain>
    </source>
</reference>
<dbReference type="Proteomes" id="UP001324634">
    <property type="component" value="Chromosome"/>
</dbReference>
<name>A0AAX4HKF0_9BACT</name>
<organism evidence="1 2">
    <name type="scientific">Peredibacter starrii</name>
    <dbReference type="NCBI Taxonomy" id="28202"/>
    <lineage>
        <taxon>Bacteria</taxon>
        <taxon>Pseudomonadati</taxon>
        <taxon>Bdellovibrionota</taxon>
        <taxon>Bacteriovoracia</taxon>
        <taxon>Bacteriovoracales</taxon>
        <taxon>Bacteriovoracaceae</taxon>
        <taxon>Peredibacter</taxon>
    </lineage>
</organism>
<evidence type="ECO:0000313" key="2">
    <source>
        <dbReference type="Proteomes" id="UP001324634"/>
    </source>
</evidence>
<dbReference type="AlphaFoldDB" id="A0AAX4HKF0"/>
<dbReference type="RefSeq" id="WP_321390981.1">
    <property type="nucleotide sequence ID" value="NZ_CP139487.1"/>
</dbReference>
<dbReference type="EMBL" id="CP139487">
    <property type="protein sequence ID" value="WPU63727.1"/>
    <property type="molecule type" value="Genomic_DNA"/>
</dbReference>
<evidence type="ECO:0000313" key="1">
    <source>
        <dbReference type="EMBL" id="WPU63727.1"/>
    </source>
</evidence>
<sequence length="188" mass="21890">MELKVNLGCGFKKREGFINADKSPNCEPDLVINLVKEKWPWADNTVTEAVFDFSMEQMGTTPEELQYVLQELYRVCTHDAKIYIQAFHPRHDQFYLNPLCTQRLSIEFFQLLSVQRNLSMIATGMHDDVVGLMWGVNFDIKNYMPLLNARFENELKEGRITENELRERMVFQSNVLHVIAVELSAVKN</sequence>